<dbReference type="PROSITE" id="PS50259">
    <property type="entry name" value="G_PROTEIN_RECEP_F3_4"/>
    <property type="match status" value="1"/>
</dbReference>
<evidence type="ECO:0000256" key="1">
    <source>
        <dbReference type="ARBA" id="ARBA00004141"/>
    </source>
</evidence>
<evidence type="ECO:0000256" key="6">
    <source>
        <dbReference type="ARBA" id="ARBA00023180"/>
    </source>
</evidence>
<evidence type="ECO:0000256" key="4">
    <source>
        <dbReference type="ARBA" id="ARBA00023136"/>
    </source>
</evidence>
<comment type="subcellular location">
    <subcellularLocation>
        <location evidence="1">Membrane</location>
        <topology evidence="1">Multi-pass membrane protein</topology>
    </subcellularLocation>
</comment>
<keyword evidence="5" id="KW-0675">Receptor</keyword>
<dbReference type="GO" id="GO:0016020">
    <property type="term" value="C:membrane"/>
    <property type="evidence" value="ECO:0007669"/>
    <property type="project" value="UniProtKB-SubCell"/>
</dbReference>
<dbReference type="SUPFAM" id="SSF53822">
    <property type="entry name" value="Periplasmic binding protein-like I"/>
    <property type="match status" value="1"/>
</dbReference>
<evidence type="ECO:0000313" key="10">
    <source>
        <dbReference type="WBParaSite" id="ACOC_0001311301-mRNA-1"/>
    </source>
</evidence>
<feature type="domain" description="G-protein coupled receptors family 3 profile" evidence="7">
    <location>
        <begin position="827"/>
        <end position="1003"/>
    </location>
</feature>
<dbReference type="Pfam" id="PF00003">
    <property type="entry name" value="7tm_3"/>
    <property type="match status" value="1"/>
</dbReference>
<keyword evidence="4" id="KW-0472">Membrane</keyword>
<keyword evidence="9" id="KW-1185">Reference proteome</keyword>
<dbReference type="Proteomes" id="UP000267027">
    <property type="component" value="Unassembled WGS sequence"/>
</dbReference>
<proteinExistence type="predicted"/>
<dbReference type="PANTHER" id="PTHR24060">
    <property type="entry name" value="METABOTROPIC GLUTAMATE RECEPTOR"/>
    <property type="match status" value="1"/>
</dbReference>
<evidence type="ECO:0000259" key="7">
    <source>
        <dbReference type="PROSITE" id="PS50259"/>
    </source>
</evidence>
<dbReference type="GO" id="GO:0004930">
    <property type="term" value="F:G protein-coupled receptor activity"/>
    <property type="evidence" value="ECO:0007669"/>
    <property type="project" value="InterPro"/>
</dbReference>
<dbReference type="InterPro" id="IPR000337">
    <property type="entry name" value="GPCR_3"/>
</dbReference>
<dbReference type="InterPro" id="IPR028082">
    <property type="entry name" value="Peripla_BP_I"/>
</dbReference>
<protein>
    <submittedName>
        <fullName evidence="10">G_PROTEIN_RECEP_F3_4 domain-containing protein</fullName>
    </submittedName>
</protein>
<keyword evidence="3" id="KW-1133">Transmembrane helix</keyword>
<dbReference type="WBParaSite" id="ACOC_0001311301-mRNA-1">
    <property type="protein sequence ID" value="ACOC_0001311301-mRNA-1"/>
    <property type="gene ID" value="ACOC_0001311301"/>
</dbReference>
<evidence type="ECO:0000256" key="2">
    <source>
        <dbReference type="ARBA" id="ARBA00022692"/>
    </source>
</evidence>
<reference evidence="8 9" key="2">
    <citation type="submission" date="2018-11" db="EMBL/GenBank/DDBJ databases">
        <authorList>
            <consortium name="Pathogen Informatics"/>
        </authorList>
    </citation>
    <scope>NUCLEOTIDE SEQUENCE [LARGE SCALE GENOMIC DNA]</scope>
    <source>
        <strain evidence="8 9">Costa Rica</strain>
    </source>
</reference>
<dbReference type="STRING" id="334426.A0A158PMP6"/>
<evidence type="ECO:0000313" key="8">
    <source>
        <dbReference type="EMBL" id="VDM64699.1"/>
    </source>
</evidence>
<name>A0A158PMP6_ANGCS</name>
<keyword evidence="6" id="KW-0325">Glycoprotein</keyword>
<dbReference type="InterPro" id="IPR017978">
    <property type="entry name" value="GPCR_3_C"/>
</dbReference>
<dbReference type="EMBL" id="UYYA01005502">
    <property type="protein sequence ID" value="VDM64699.1"/>
    <property type="molecule type" value="Genomic_DNA"/>
</dbReference>
<dbReference type="OMA" id="YRTIGNW"/>
<reference evidence="10" key="1">
    <citation type="submission" date="2016-04" db="UniProtKB">
        <authorList>
            <consortium name="WormBaseParasite"/>
        </authorList>
    </citation>
    <scope>IDENTIFICATION</scope>
</reference>
<dbReference type="OrthoDB" id="9880600at2759"/>
<evidence type="ECO:0000313" key="9">
    <source>
        <dbReference type="Proteomes" id="UP000267027"/>
    </source>
</evidence>
<dbReference type="InterPro" id="IPR050726">
    <property type="entry name" value="mGluR"/>
</dbReference>
<evidence type="ECO:0000256" key="3">
    <source>
        <dbReference type="ARBA" id="ARBA00022989"/>
    </source>
</evidence>
<dbReference type="Gene3D" id="3.40.50.2300">
    <property type="match status" value="4"/>
</dbReference>
<gene>
    <name evidence="8" type="ORF">ACOC_LOCUS13114</name>
</gene>
<dbReference type="InterPro" id="IPR001828">
    <property type="entry name" value="ANF_lig-bd_rcpt"/>
</dbReference>
<organism evidence="10">
    <name type="scientific">Angiostrongylus costaricensis</name>
    <name type="common">Nematode worm</name>
    <dbReference type="NCBI Taxonomy" id="334426"/>
    <lineage>
        <taxon>Eukaryota</taxon>
        <taxon>Metazoa</taxon>
        <taxon>Ecdysozoa</taxon>
        <taxon>Nematoda</taxon>
        <taxon>Chromadorea</taxon>
        <taxon>Rhabditida</taxon>
        <taxon>Rhabditina</taxon>
        <taxon>Rhabditomorpha</taxon>
        <taxon>Strongyloidea</taxon>
        <taxon>Metastrongylidae</taxon>
        <taxon>Angiostrongylus</taxon>
    </lineage>
</organism>
<keyword evidence="2" id="KW-0812">Transmembrane</keyword>
<evidence type="ECO:0000256" key="5">
    <source>
        <dbReference type="ARBA" id="ARBA00023170"/>
    </source>
</evidence>
<dbReference type="AlphaFoldDB" id="A0A158PMP6"/>
<sequence length="1003" mass="114180">MLTTSQLPVASYSSKAATALIEMGVENIIATTPTIEVYVEVLVRYSNKPSAFIHVLNDPSVYKMDKLWISLPTDGRALYDDQRSNLLHPEAQIQVITLQPQLMELPDFRDYFLRVLRNNYQKFQLFTSYVQQVYNCSDTNCDVDKQYMRQRHRPSMSIEAVIRMTYAFAAVGRKIASDSESEETCIHPTPECTAIIIRELLALDYEFGTEDPPEFVGERLSFYRGCGNVLLASGMTVKAVEFFNSDGELTAHQMMTYTTGHQPTIISSAVRAKNQHKRSICSPYRSFCGQCQNVQWVNEEAIDLQRYFLSIPRHYPMYFVGLFDFHSGPSCQSTATTDISLPMAFIYTVSTIKQRFADMLLLKNFDFGVLFVDSCSSAKRTVETAVMTETQCFSFSQADRNITIVPGSALGYVSALNGNSQEALKGYFSSGDSVAALLTTSLDSVSRHEYSTIPSARNQALALLKFLNRMRWQFVTVALSEEDAESLVTFRHFERLALERGICLAEVLNIRGVRADNLPISTTTNVTIVFSTAREASAYLSLTLRSPRKVIHVMMGDAHDWYLHDTENKKRFQGIVSIQPKRPTKVVKNFRYVTFKDVLHEDFREWASTTTPLTLPESWFWSYVEDRWQCALTQKSKLTYGKMCTGDEQVDLNNLGRMTKAGYLSRGVERFLLIVDSVYKKLCPAQAGLCSDFYEDGRRMIMRQIEKTSVEDDVDIYEFLRIGNGAFSSDQYTYRTIGNWSMNGGLHLHVLFHSFFNEPVESTCKPPMCKCFIDGDLFQQPLDSFLLKAEDIDADRSTGSYVKKQPAFETEKVAYGSVILVKMYLRVVKGNQSLGISLLIGIINLFVTAYFFIFDATDLVCRLRLAMHGFGYSLCFGVMIAKATQLRNAETLGFGSSVHISFWNYWLLLFFIIGVQIALNTRWMTEPFMSTLAVSDSRTEMVCTMGREEFVLANIYVVILLFLTLFINSINRNIKRNYKVTKSSSFMLFYGLPFSDERFLFMQ</sequence>
<dbReference type="Pfam" id="PF01094">
    <property type="entry name" value="ANF_receptor"/>
    <property type="match status" value="1"/>
</dbReference>
<dbReference type="PRINTS" id="PR00248">
    <property type="entry name" value="GPCRMGR"/>
</dbReference>
<accession>A0A158PMP6</accession>